<evidence type="ECO:0000256" key="3">
    <source>
        <dbReference type="ARBA" id="ARBA00022884"/>
    </source>
</evidence>
<evidence type="ECO:0000313" key="13">
    <source>
        <dbReference type="Proteomes" id="UP000239709"/>
    </source>
</evidence>
<keyword evidence="5 8" id="KW-0687">Ribonucleoprotein</keyword>
<evidence type="ECO:0000256" key="5">
    <source>
        <dbReference type="ARBA" id="ARBA00023274"/>
    </source>
</evidence>
<dbReference type="FunFam" id="2.30.30.30:FF:000004">
    <property type="entry name" value="50S ribosomal protein L24"/>
    <property type="match status" value="1"/>
</dbReference>
<dbReference type="GO" id="GO:0003735">
    <property type="term" value="F:structural constituent of ribosome"/>
    <property type="evidence" value="ECO:0007669"/>
    <property type="project" value="InterPro"/>
</dbReference>
<evidence type="ECO:0000256" key="6">
    <source>
        <dbReference type="ARBA" id="ARBA00035206"/>
    </source>
</evidence>
<evidence type="ECO:0000259" key="11">
    <source>
        <dbReference type="Pfam" id="PF17136"/>
    </source>
</evidence>
<proteinExistence type="inferred from homology"/>
<evidence type="ECO:0000313" key="12">
    <source>
        <dbReference type="EMBL" id="AVO33832.1"/>
    </source>
</evidence>
<dbReference type="NCBIfam" id="TIGR01079">
    <property type="entry name" value="rplX_bact"/>
    <property type="match status" value="1"/>
</dbReference>
<accession>A0A2S0MD57</accession>
<dbReference type="InterPro" id="IPR041988">
    <property type="entry name" value="Ribosomal_uL24_KOW"/>
</dbReference>
<dbReference type="InterPro" id="IPR003256">
    <property type="entry name" value="Ribosomal_uL24"/>
</dbReference>
<evidence type="ECO:0000256" key="7">
    <source>
        <dbReference type="ARBA" id="ARBA00058688"/>
    </source>
</evidence>
<dbReference type="GO" id="GO:0019843">
    <property type="term" value="F:rRNA binding"/>
    <property type="evidence" value="ECO:0007669"/>
    <property type="project" value="UniProtKB-UniRule"/>
</dbReference>
<dbReference type="InterPro" id="IPR005825">
    <property type="entry name" value="Ribosomal_uL24_CS"/>
</dbReference>
<comment type="function">
    <text evidence="8">One of two assembly initiator proteins, it binds directly to the 5'-end of the 23S rRNA, where it nucleates assembly of the 50S subunit.</text>
</comment>
<dbReference type="CDD" id="cd06089">
    <property type="entry name" value="KOW_RPL26"/>
    <property type="match status" value="1"/>
</dbReference>
<protein>
    <recommendedName>
        <fullName evidence="6 8">Large ribosomal subunit protein uL24</fullName>
    </recommendedName>
</protein>
<dbReference type="KEGG" id="otk:C6570_05895"/>
<reference evidence="12 13" key="1">
    <citation type="submission" date="2018-03" db="EMBL/GenBank/DDBJ databases">
        <title>Genome sequencing of Ottowia sp.</title>
        <authorList>
            <person name="Kim S.-J."/>
            <person name="Heo J."/>
            <person name="Kwon S.-W."/>
        </authorList>
    </citation>
    <scope>NUCLEOTIDE SEQUENCE [LARGE SCALE GENOMIC DNA]</scope>
    <source>
        <strain evidence="12 13">KADR8-3</strain>
    </source>
</reference>
<evidence type="ECO:0000259" key="10">
    <source>
        <dbReference type="Pfam" id="PF00467"/>
    </source>
</evidence>
<dbReference type="Pfam" id="PF00467">
    <property type="entry name" value="KOW"/>
    <property type="match status" value="1"/>
</dbReference>
<dbReference type="InterPro" id="IPR005824">
    <property type="entry name" value="KOW"/>
</dbReference>
<keyword evidence="3 8" id="KW-0694">RNA-binding</keyword>
<keyword evidence="2 8" id="KW-0699">rRNA-binding</keyword>
<comment type="function">
    <text evidence="7 8">One of the proteins that surrounds the polypeptide exit tunnel on the outside of the subunit.</text>
</comment>
<name>A0A2S0MD57_9BURK</name>
<sequence>MNKIRKGDEVIVLTGRDKGKRGTVSLRVCPERVVVDGINVVKKHAKPNPMKGVTGGIIEKSMPIHQSNVAIYNKASGKADRVGIKTLQDGTRVRVFKSSGEEIKAA</sequence>
<evidence type="ECO:0000256" key="4">
    <source>
        <dbReference type="ARBA" id="ARBA00022980"/>
    </source>
</evidence>
<dbReference type="Proteomes" id="UP000239709">
    <property type="component" value="Chromosome"/>
</dbReference>
<dbReference type="GO" id="GO:1990904">
    <property type="term" value="C:ribonucleoprotein complex"/>
    <property type="evidence" value="ECO:0007669"/>
    <property type="project" value="UniProtKB-KW"/>
</dbReference>
<dbReference type="InterPro" id="IPR057264">
    <property type="entry name" value="Ribosomal_uL24_C"/>
</dbReference>
<evidence type="ECO:0000256" key="9">
    <source>
        <dbReference type="RuleBase" id="RU003477"/>
    </source>
</evidence>
<dbReference type="Gene3D" id="2.30.30.30">
    <property type="match status" value="1"/>
</dbReference>
<dbReference type="EMBL" id="CP027666">
    <property type="protein sequence ID" value="AVO33832.1"/>
    <property type="molecule type" value="Genomic_DNA"/>
</dbReference>
<dbReference type="GO" id="GO:0006412">
    <property type="term" value="P:translation"/>
    <property type="evidence" value="ECO:0007669"/>
    <property type="project" value="UniProtKB-UniRule"/>
</dbReference>
<feature type="domain" description="KOW" evidence="10">
    <location>
        <begin position="6"/>
        <end position="24"/>
    </location>
</feature>
<comment type="subunit">
    <text evidence="8">Part of the 50S ribosomal subunit.</text>
</comment>
<dbReference type="OrthoDB" id="9807419at2"/>
<comment type="similarity">
    <text evidence="1 8 9">Belongs to the universal ribosomal protein uL24 family.</text>
</comment>
<evidence type="ECO:0000256" key="1">
    <source>
        <dbReference type="ARBA" id="ARBA00010618"/>
    </source>
</evidence>
<dbReference type="HAMAP" id="MF_01326_B">
    <property type="entry name" value="Ribosomal_uL24_B"/>
    <property type="match status" value="1"/>
</dbReference>
<dbReference type="SUPFAM" id="SSF50104">
    <property type="entry name" value="Translation proteins SH3-like domain"/>
    <property type="match status" value="1"/>
</dbReference>
<dbReference type="Pfam" id="PF17136">
    <property type="entry name" value="ribosomal_L24"/>
    <property type="match status" value="1"/>
</dbReference>
<feature type="domain" description="Large ribosomal subunit protein uL24 C-terminal" evidence="11">
    <location>
        <begin position="38"/>
        <end position="103"/>
    </location>
</feature>
<gene>
    <name evidence="8" type="primary">rplX</name>
    <name evidence="12" type="ORF">C6570_05895</name>
</gene>
<keyword evidence="4 8" id="KW-0689">Ribosomal protein</keyword>
<evidence type="ECO:0000256" key="2">
    <source>
        <dbReference type="ARBA" id="ARBA00022730"/>
    </source>
</evidence>
<dbReference type="PANTHER" id="PTHR12903">
    <property type="entry name" value="MITOCHONDRIAL RIBOSOMAL PROTEIN L24"/>
    <property type="match status" value="1"/>
</dbReference>
<organism evidence="12 13">
    <name type="scientific">Ottowia oryzae</name>
    <dbReference type="NCBI Taxonomy" id="2109914"/>
    <lineage>
        <taxon>Bacteria</taxon>
        <taxon>Pseudomonadati</taxon>
        <taxon>Pseudomonadota</taxon>
        <taxon>Betaproteobacteria</taxon>
        <taxon>Burkholderiales</taxon>
        <taxon>Comamonadaceae</taxon>
        <taxon>Ottowia</taxon>
    </lineage>
</organism>
<dbReference type="InterPro" id="IPR008991">
    <property type="entry name" value="Translation_prot_SH3-like_sf"/>
</dbReference>
<evidence type="ECO:0000256" key="8">
    <source>
        <dbReference type="HAMAP-Rule" id="MF_01326"/>
    </source>
</evidence>
<dbReference type="InterPro" id="IPR014722">
    <property type="entry name" value="Rib_uL2_dom2"/>
</dbReference>
<dbReference type="RefSeq" id="WP_106702389.1">
    <property type="nucleotide sequence ID" value="NZ_CP027666.1"/>
</dbReference>
<dbReference type="GO" id="GO:0005840">
    <property type="term" value="C:ribosome"/>
    <property type="evidence" value="ECO:0007669"/>
    <property type="project" value="UniProtKB-KW"/>
</dbReference>
<dbReference type="AlphaFoldDB" id="A0A2S0MD57"/>
<keyword evidence="13" id="KW-1185">Reference proteome</keyword>
<dbReference type="PROSITE" id="PS01108">
    <property type="entry name" value="RIBOSOMAL_L24"/>
    <property type="match status" value="1"/>
</dbReference>